<keyword evidence="14" id="KW-1185">Reference proteome</keyword>
<evidence type="ECO:0000256" key="1">
    <source>
        <dbReference type="ARBA" id="ARBA00004141"/>
    </source>
</evidence>
<evidence type="ECO:0000256" key="6">
    <source>
        <dbReference type="ARBA" id="ARBA00023053"/>
    </source>
</evidence>
<keyword evidence="6" id="KW-0915">Sodium</keyword>
<evidence type="ECO:0000259" key="12">
    <source>
        <dbReference type="Pfam" id="PF03600"/>
    </source>
</evidence>
<evidence type="ECO:0000256" key="11">
    <source>
        <dbReference type="SAM" id="Phobius"/>
    </source>
</evidence>
<comment type="subcellular location">
    <subcellularLocation>
        <location evidence="1">Membrane</location>
        <topology evidence="1">Multi-pass membrane protein</topology>
    </subcellularLocation>
</comment>
<dbReference type="InterPro" id="IPR045016">
    <property type="entry name" value="NhaD-like"/>
</dbReference>
<feature type="transmembrane region" description="Helical" evidence="11">
    <location>
        <begin position="154"/>
        <end position="173"/>
    </location>
</feature>
<evidence type="ECO:0000313" key="14">
    <source>
        <dbReference type="Proteomes" id="UP000611945"/>
    </source>
</evidence>
<organism evidence="13 14">
    <name type="scientific">Serpens gallinarum</name>
    <dbReference type="NCBI Taxonomy" id="2763075"/>
    <lineage>
        <taxon>Bacteria</taxon>
        <taxon>Pseudomonadati</taxon>
        <taxon>Pseudomonadota</taxon>
        <taxon>Gammaproteobacteria</taxon>
        <taxon>Pseudomonadales</taxon>
        <taxon>Pseudomonadaceae</taxon>
        <taxon>Pseudomonas</taxon>
    </lineage>
</organism>
<dbReference type="Proteomes" id="UP000611945">
    <property type="component" value="Unassembled WGS sequence"/>
</dbReference>
<feature type="transmembrane region" description="Helical" evidence="11">
    <location>
        <begin position="27"/>
        <end position="45"/>
    </location>
</feature>
<comment type="similarity">
    <text evidence="10">Belongs to the NhaD Na(+)/H(+) (TC 2.A.62) antiporter family.</text>
</comment>
<dbReference type="PANTHER" id="PTHR43269">
    <property type="entry name" value="SODIUM/PROTON ANTIPORTER 1-RELATED"/>
    <property type="match status" value="1"/>
</dbReference>
<evidence type="ECO:0000256" key="10">
    <source>
        <dbReference type="ARBA" id="ARBA00025753"/>
    </source>
</evidence>
<feature type="transmembrane region" description="Helical" evidence="11">
    <location>
        <begin position="305"/>
        <end position="327"/>
    </location>
</feature>
<keyword evidence="8 11" id="KW-0472">Membrane</keyword>
<protein>
    <submittedName>
        <fullName evidence="13">Sodium:proton antiporter NhaD</fullName>
    </submittedName>
</protein>
<feature type="domain" description="Citrate transporter-like" evidence="12">
    <location>
        <begin position="14"/>
        <end position="389"/>
    </location>
</feature>
<feature type="transmembrane region" description="Helical" evidence="11">
    <location>
        <begin position="401"/>
        <end position="426"/>
    </location>
</feature>
<feature type="transmembrane region" description="Helical" evidence="11">
    <location>
        <begin position="267"/>
        <end position="284"/>
    </location>
</feature>
<feature type="transmembrane region" description="Helical" evidence="11">
    <location>
        <begin position="339"/>
        <end position="357"/>
    </location>
</feature>
<comment type="caution">
    <text evidence="13">The sequence shown here is derived from an EMBL/GenBank/DDBJ whole genome shotgun (WGS) entry which is preliminary data.</text>
</comment>
<evidence type="ECO:0000313" key="13">
    <source>
        <dbReference type="EMBL" id="MBD7976048.1"/>
    </source>
</evidence>
<proteinExistence type="inferred from homology"/>
<gene>
    <name evidence="13" type="primary">nhaD</name>
    <name evidence="13" type="ORF">H9642_02460</name>
</gene>
<feature type="transmembrane region" description="Helical" evidence="11">
    <location>
        <begin position="193"/>
        <end position="213"/>
    </location>
</feature>
<evidence type="ECO:0000256" key="5">
    <source>
        <dbReference type="ARBA" id="ARBA00022989"/>
    </source>
</evidence>
<evidence type="ECO:0000256" key="4">
    <source>
        <dbReference type="ARBA" id="ARBA00022692"/>
    </source>
</evidence>
<evidence type="ECO:0000256" key="9">
    <source>
        <dbReference type="ARBA" id="ARBA00023201"/>
    </source>
</evidence>
<dbReference type="EMBL" id="JACSQG010000001">
    <property type="protein sequence ID" value="MBD7976048.1"/>
    <property type="molecule type" value="Genomic_DNA"/>
</dbReference>
<sequence length="460" mass="49385">MYVLMAAIFVVGYLCIALEHPLKLDKAASAILTAALTWAVLVLGADQLLPLLEPGTNDPANSAAVVVSELRHHLGEISEILFFLMGAMTIVELIDAHGGFKVITDRIHTRKRVSLLWIVGLLTFFLSAVLDNLTTTIVMVSLLRKLIRGRPERWLYVGIVVIAANAGGAWSPIGDVTTTMLWIGGQITATGVITQLFVPSLVCLLVPLTILSFRLRGEAPRPRTQTHLGERIPPTTTAFERNMVLAMGIGALLFVPIFKTVTGLPPYMGILFGLGVMWVVTELLHSDKKPEFKHPLSVVGVLHRIDMSSILFFLGILLAVSALATAGHLTQVASLLRDSLGNIFAINYAIGLLSAVVDNVPLVAGAMKMYPLFSDGMLAATAAEEAGWASQFVTDGRFWEFLAYCAGTGGSALIIGSAAGVAAMGMEKIGFFWYVKRVSLLAFTGYSAGALTYILMQSLG</sequence>
<keyword evidence="3" id="KW-0050">Antiport</keyword>
<reference evidence="13 14" key="1">
    <citation type="submission" date="2020-08" db="EMBL/GenBank/DDBJ databases">
        <title>A Genomic Blueprint of the Chicken Gut Microbiome.</title>
        <authorList>
            <person name="Gilroy R."/>
            <person name="Ravi A."/>
            <person name="Getino M."/>
            <person name="Pursley I."/>
            <person name="Horton D.L."/>
            <person name="Alikhan N.-F."/>
            <person name="Baker D."/>
            <person name="Gharbi K."/>
            <person name="Hall N."/>
            <person name="Watson M."/>
            <person name="Adriaenssens E.M."/>
            <person name="Foster-Nyarko E."/>
            <person name="Jarju S."/>
            <person name="Secka A."/>
            <person name="Antonio M."/>
            <person name="Oren A."/>
            <person name="Chaudhuri R."/>
            <person name="La Ragione R.M."/>
            <person name="Hildebrand F."/>
            <person name="Pallen M.J."/>
        </authorList>
    </citation>
    <scope>NUCLEOTIDE SEQUENCE [LARGE SCALE GENOMIC DNA]</scope>
    <source>
        <strain evidence="13 14">Sa2CUA2</strain>
    </source>
</reference>
<keyword evidence="4 11" id="KW-0812">Transmembrane</keyword>
<dbReference type="RefSeq" id="WP_251835347.1">
    <property type="nucleotide sequence ID" value="NZ_JACSQG010000001.1"/>
</dbReference>
<keyword evidence="5 11" id="KW-1133">Transmembrane helix</keyword>
<evidence type="ECO:0000256" key="7">
    <source>
        <dbReference type="ARBA" id="ARBA00023065"/>
    </source>
</evidence>
<accession>A0ABR8TKP4</accession>
<evidence type="ECO:0000256" key="8">
    <source>
        <dbReference type="ARBA" id="ARBA00023136"/>
    </source>
</evidence>
<keyword evidence="2" id="KW-0813">Transport</keyword>
<dbReference type="Pfam" id="PF03600">
    <property type="entry name" value="CitMHS"/>
    <property type="match status" value="1"/>
</dbReference>
<evidence type="ECO:0000256" key="3">
    <source>
        <dbReference type="ARBA" id="ARBA00022449"/>
    </source>
</evidence>
<feature type="transmembrane region" description="Helical" evidence="11">
    <location>
        <begin position="243"/>
        <end position="261"/>
    </location>
</feature>
<dbReference type="InterPro" id="IPR004680">
    <property type="entry name" value="Cit_transptr-like_dom"/>
</dbReference>
<evidence type="ECO:0000256" key="2">
    <source>
        <dbReference type="ARBA" id="ARBA00022448"/>
    </source>
</evidence>
<dbReference type="NCBIfam" id="NF038006">
    <property type="entry name" value="NhaD_1"/>
    <property type="match status" value="1"/>
</dbReference>
<keyword evidence="9" id="KW-0739">Sodium transport</keyword>
<keyword evidence="7" id="KW-0406">Ion transport</keyword>
<feature type="transmembrane region" description="Helical" evidence="11">
    <location>
        <begin position="115"/>
        <end position="142"/>
    </location>
</feature>
<feature type="transmembrane region" description="Helical" evidence="11">
    <location>
        <begin position="438"/>
        <end position="456"/>
    </location>
</feature>
<name>A0ABR8TKP4_9PSED</name>
<dbReference type="PANTHER" id="PTHR43269:SF2">
    <property type="entry name" value="SODIUM_PROTON ANTIPORTER 1-RELATED"/>
    <property type="match status" value="1"/>
</dbReference>